<dbReference type="Gene3D" id="1.10.238.20">
    <property type="entry name" value="Pheromone/general odorant binding protein domain"/>
    <property type="match status" value="1"/>
</dbReference>
<reference evidence="2" key="1">
    <citation type="submission" date="2022-01" db="EMBL/GenBank/DDBJ databases">
        <authorList>
            <person name="King R."/>
        </authorList>
    </citation>
    <scope>NUCLEOTIDE SEQUENCE</scope>
</reference>
<keyword evidence="3" id="KW-1185">Reference proteome</keyword>
<organism evidence="2 3">
    <name type="scientific">Psylliodes chrysocephalus</name>
    <dbReference type="NCBI Taxonomy" id="3402493"/>
    <lineage>
        <taxon>Eukaryota</taxon>
        <taxon>Metazoa</taxon>
        <taxon>Ecdysozoa</taxon>
        <taxon>Arthropoda</taxon>
        <taxon>Hexapoda</taxon>
        <taxon>Insecta</taxon>
        <taxon>Pterygota</taxon>
        <taxon>Neoptera</taxon>
        <taxon>Endopterygota</taxon>
        <taxon>Coleoptera</taxon>
        <taxon>Polyphaga</taxon>
        <taxon>Cucujiformia</taxon>
        <taxon>Chrysomeloidea</taxon>
        <taxon>Chrysomelidae</taxon>
        <taxon>Galerucinae</taxon>
        <taxon>Alticini</taxon>
        <taxon>Psylliodes</taxon>
    </lineage>
</organism>
<dbReference type="EMBL" id="OV651815">
    <property type="protein sequence ID" value="CAH1109168.1"/>
    <property type="molecule type" value="Genomic_DNA"/>
</dbReference>
<dbReference type="InterPro" id="IPR036728">
    <property type="entry name" value="PBP_GOBP_sf"/>
</dbReference>
<dbReference type="SUPFAM" id="SSF47565">
    <property type="entry name" value="Insect pheromone/odorant-binding proteins"/>
    <property type="match status" value="1"/>
</dbReference>
<dbReference type="PANTHER" id="PTHR11857:SF42">
    <property type="entry name" value="GENERAL ODORANT-BINDING PROTEIN 19D-RELATED"/>
    <property type="match status" value="1"/>
</dbReference>
<dbReference type="InterPro" id="IPR006170">
    <property type="entry name" value="PBP/GOBP"/>
</dbReference>
<protein>
    <submittedName>
        <fullName evidence="2">Uncharacterized protein</fullName>
    </submittedName>
</protein>
<dbReference type="GO" id="GO:0005615">
    <property type="term" value="C:extracellular space"/>
    <property type="evidence" value="ECO:0007669"/>
    <property type="project" value="TreeGrafter"/>
</dbReference>
<dbReference type="AlphaFoldDB" id="A0A9P0CZP0"/>
<dbReference type="GO" id="GO:0007608">
    <property type="term" value="P:sensory perception of smell"/>
    <property type="evidence" value="ECO:0007669"/>
    <property type="project" value="TreeGrafter"/>
</dbReference>
<dbReference type="CDD" id="cd23992">
    <property type="entry name" value="PBP_GOBP"/>
    <property type="match status" value="1"/>
</dbReference>
<evidence type="ECO:0000313" key="2">
    <source>
        <dbReference type="EMBL" id="CAH1109168.1"/>
    </source>
</evidence>
<dbReference type="Pfam" id="PF01395">
    <property type="entry name" value="PBP_GOBP"/>
    <property type="match status" value="1"/>
</dbReference>
<accession>A0A9P0CZP0</accession>
<dbReference type="PANTHER" id="PTHR11857">
    <property type="entry name" value="ODORANT BINDING PROTEIN-RELATED"/>
    <property type="match status" value="1"/>
</dbReference>
<evidence type="ECO:0000313" key="3">
    <source>
        <dbReference type="Proteomes" id="UP001153636"/>
    </source>
</evidence>
<keyword evidence="1" id="KW-0732">Signal</keyword>
<name>A0A9P0CZP0_9CUCU</name>
<evidence type="ECO:0000256" key="1">
    <source>
        <dbReference type="ARBA" id="ARBA00022729"/>
    </source>
</evidence>
<dbReference type="GO" id="GO:0005549">
    <property type="term" value="F:odorant binding"/>
    <property type="evidence" value="ECO:0007669"/>
    <property type="project" value="InterPro"/>
</dbReference>
<dbReference type="Proteomes" id="UP001153636">
    <property type="component" value="Chromosome 3"/>
</dbReference>
<gene>
    <name evidence="2" type="ORF">PSYICH_LOCUS8922</name>
</gene>
<proteinExistence type="predicted"/>
<sequence>MEIFRYSSLKSLLSVVYETTEISDKKTPINVLNFLITTDLNKSLCEVVKLGELVLTIPATIFILVFITENSLESSFLENAFQKMPIKNLLTNCKDKTGATKEDFEMLRTRKIPNTKSGKCLMECLFESANIMNNGKFNKNGMVVALTPALKGDITKLGKLKELSKVCEDELKLKKNENCEEGKLILECIANNGGKYGVDFVNLKKI</sequence>
<dbReference type="OrthoDB" id="6595846at2759"/>